<keyword evidence="2" id="KW-1185">Reference proteome</keyword>
<organism evidence="1 2">
    <name type="scientific">Shinella kummerowiae</name>
    <dbReference type="NCBI Taxonomy" id="417745"/>
    <lineage>
        <taxon>Bacteria</taxon>
        <taxon>Pseudomonadati</taxon>
        <taxon>Pseudomonadota</taxon>
        <taxon>Alphaproteobacteria</taxon>
        <taxon>Hyphomicrobiales</taxon>
        <taxon>Rhizobiaceae</taxon>
        <taxon>Shinella</taxon>
    </lineage>
</organism>
<gene>
    <name evidence="1" type="ORF">GR138_05215</name>
</gene>
<evidence type="ECO:0000313" key="2">
    <source>
        <dbReference type="Proteomes" id="UP000435802"/>
    </source>
</evidence>
<dbReference type="Proteomes" id="UP000435802">
    <property type="component" value="Unassembled WGS sequence"/>
</dbReference>
<comment type="caution">
    <text evidence="1">The sequence shown here is derived from an EMBL/GenBank/DDBJ whole genome shotgun (WGS) entry which is preliminary data.</text>
</comment>
<dbReference type="Pfam" id="PF11154">
    <property type="entry name" value="DUF2934"/>
    <property type="match status" value="1"/>
</dbReference>
<sequence length="117" mass="13254">MMVGGRAVGWRNISHPLSFVAGMEGSMSMTDDRDEKIRKRAHALWQQEGRPEGKPDEHWYQAEREIDQGVGEIEGDDVPNLAALREAARQHNDVFLVKTDLEDADQREATPGMREQP</sequence>
<proteinExistence type="predicted"/>
<evidence type="ECO:0000313" key="1">
    <source>
        <dbReference type="EMBL" id="MXN44580.1"/>
    </source>
</evidence>
<protein>
    <submittedName>
        <fullName evidence="1">DUF2934 domain-containing protein</fullName>
    </submittedName>
</protein>
<dbReference type="InterPro" id="IPR021327">
    <property type="entry name" value="DUF2934"/>
</dbReference>
<name>A0A6N8SCZ6_9HYPH</name>
<reference evidence="1 2" key="1">
    <citation type="submission" date="2019-12" db="EMBL/GenBank/DDBJ databases">
        <title>Shinella kummerowiae sp. nov., a symbiotic bacterium isolated from root nodules of the herbal legume Kummerowia stipulacea.</title>
        <authorList>
            <person name="Gao J."/>
        </authorList>
    </citation>
    <scope>NUCLEOTIDE SEQUENCE [LARGE SCALE GENOMIC DNA]</scope>
    <source>
        <strain evidence="1 2">CCBAU 25048</strain>
    </source>
</reference>
<dbReference type="OrthoDB" id="8386901at2"/>
<dbReference type="AlphaFoldDB" id="A0A6N8SCZ6"/>
<accession>A0A6N8SCZ6</accession>
<dbReference type="EMBL" id="WUMK01000002">
    <property type="protein sequence ID" value="MXN44580.1"/>
    <property type="molecule type" value="Genomic_DNA"/>
</dbReference>